<name>A0A448WCN9_9PLAT</name>
<protein>
    <submittedName>
        <fullName evidence="2">Uncharacterized protein</fullName>
    </submittedName>
</protein>
<gene>
    <name evidence="2" type="ORF">PXEA_LOCUS2010</name>
</gene>
<feature type="region of interest" description="Disordered" evidence="1">
    <location>
        <begin position="75"/>
        <end position="145"/>
    </location>
</feature>
<dbReference type="AlphaFoldDB" id="A0A448WCN9"/>
<evidence type="ECO:0000256" key="1">
    <source>
        <dbReference type="SAM" id="MobiDB-lite"/>
    </source>
</evidence>
<reference evidence="2" key="1">
    <citation type="submission" date="2018-11" db="EMBL/GenBank/DDBJ databases">
        <authorList>
            <consortium name="Pathogen Informatics"/>
        </authorList>
    </citation>
    <scope>NUCLEOTIDE SEQUENCE</scope>
</reference>
<proteinExistence type="predicted"/>
<organism evidence="2 3">
    <name type="scientific">Protopolystoma xenopodis</name>
    <dbReference type="NCBI Taxonomy" id="117903"/>
    <lineage>
        <taxon>Eukaryota</taxon>
        <taxon>Metazoa</taxon>
        <taxon>Spiralia</taxon>
        <taxon>Lophotrochozoa</taxon>
        <taxon>Platyhelminthes</taxon>
        <taxon>Monogenea</taxon>
        <taxon>Polyopisthocotylea</taxon>
        <taxon>Polystomatidea</taxon>
        <taxon>Polystomatidae</taxon>
        <taxon>Protopolystoma</taxon>
    </lineage>
</organism>
<comment type="caution">
    <text evidence="2">The sequence shown here is derived from an EMBL/GenBank/DDBJ whole genome shotgun (WGS) entry which is preliminary data.</text>
</comment>
<keyword evidence="3" id="KW-1185">Reference proteome</keyword>
<dbReference type="Proteomes" id="UP000784294">
    <property type="component" value="Unassembled WGS sequence"/>
</dbReference>
<evidence type="ECO:0000313" key="3">
    <source>
        <dbReference type="Proteomes" id="UP000784294"/>
    </source>
</evidence>
<accession>A0A448WCN9</accession>
<feature type="compositionally biased region" description="Acidic residues" evidence="1">
    <location>
        <begin position="77"/>
        <end position="88"/>
    </location>
</feature>
<evidence type="ECO:0000313" key="2">
    <source>
        <dbReference type="EMBL" id="VEL08570.1"/>
    </source>
</evidence>
<sequence>MERLRIRLKDVLKGLVNSEAKEKAAKVYAIWIGDVIGIGLGDRITSNDEDYDEEERNAIFTLMAKRRSRAISIYIKEEDEASSGEDEKENVGSKASRNLSGSGDKDRRKPSATASAGGDVTADANGVLGRGRRNAILEQKTRVGR</sequence>
<dbReference type="EMBL" id="CAAALY010004282">
    <property type="protein sequence ID" value="VEL08570.1"/>
    <property type="molecule type" value="Genomic_DNA"/>
</dbReference>
<dbReference type="OrthoDB" id="10251642at2759"/>